<dbReference type="GO" id="GO:0003676">
    <property type="term" value="F:nucleic acid binding"/>
    <property type="evidence" value="ECO:0007669"/>
    <property type="project" value="InterPro"/>
</dbReference>
<dbReference type="AlphaFoldDB" id="A0A418ZUY5"/>
<dbReference type="CDD" id="cd00085">
    <property type="entry name" value="HNHc"/>
    <property type="match status" value="1"/>
</dbReference>
<dbReference type="RefSeq" id="WP_119886461.1">
    <property type="nucleotide sequence ID" value="NZ_CP067169.1"/>
</dbReference>
<protein>
    <submittedName>
        <fullName evidence="2">HNH endonuclease</fullName>
    </submittedName>
</protein>
<evidence type="ECO:0000313" key="2">
    <source>
        <dbReference type="EMBL" id="RJL03428.1"/>
    </source>
</evidence>
<sequence length="283" mass="31648">MHSLPVPNLTFSEIYAACVARIREPGRSALVAETEDISSYVERYVTLAETNDLFTLVPHVEVGNSTRAAHVATYEGHVANKKSDLRRYYNSIKSVKKTYRCPFCGWAQIKQVDHFVPKQIYFRLSVVPQNLVPICSDCNKAKGEYHGETKERALFHPYYDPIPTGAWLSAEISVGASVAVTYSIDRAAVDQLSGHRLDNQFRKLEIFEAYEDLASHHLVSLRDSLLAVVEDSGVVVLYSHIEGLRDQALTEAGGVQTNWKVTLYNAMLGCNEFMTSEGISLLE</sequence>
<name>A0A418ZUY5_9RHOB</name>
<evidence type="ECO:0000259" key="1">
    <source>
        <dbReference type="Pfam" id="PF01844"/>
    </source>
</evidence>
<dbReference type="GO" id="GO:0008270">
    <property type="term" value="F:zinc ion binding"/>
    <property type="evidence" value="ECO:0007669"/>
    <property type="project" value="InterPro"/>
</dbReference>
<reference evidence="2 3" key="1">
    <citation type="submission" date="2018-09" db="EMBL/GenBank/DDBJ databases">
        <title>Paracoccus onubensis nov. sp. a moderate halophilic bacterium isolated from Gruta de las Maravillas (Aracena, Spain).</title>
        <authorList>
            <person name="Jurado V."/>
            <person name="Gutierrez-Patricio S."/>
            <person name="Gonzalez-Pimentel J.L."/>
            <person name="Laiz L."/>
            <person name="Saiz-Jimenez C."/>
        </authorList>
    </citation>
    <scope>NUCLEOTIDE SEQUENCE [LARGE SCALE GENOMIC DNA]</scope>
    <source>
        <strain evidence="2 3">DSM 19484</strain>
    </source>
</reference>
<dbReference type="GO" id="GO:0004519">
    <property type="term" value="F:endonuclease activity"/>
    <property type="evidence" value="ECO:0007669"/>
    <property type="project" value="UniProtKB-KW"/>
</dbReference>
<dbReference type="InterPro" id="IPR003615">
    <property type="entry name" value="HNH_nuc"/>
</dbReference>
<dbReference type="OrthoDB" id="9816185at2"/>
<keyword evidence="2" id="KW-0540">Nuclease</keyword>
<accession>A0A418ZUY5</accession>
<comment type="caution">
    <text evidence="2">The sequence shown here is derived from an EMBL/GenBank/DDBJ whole genome shotgun (WGS) entry which is preliminary data.</text>
</comment>
<organism evidence="2 3">
    <name type="scientific">Paracoccus aestuarii</name>
    <dbReference type="NCBI Taxonomy" id="453842"/>
    <lineage>
        <taxon>Bacteria</taxon>
        <taxon>Pseudomonadati</taxon>
        <taxon>Pseudomonadota</taxon>
        <taxon>Alphaproteobacteria</taxon>
        <taxon>Rhodobacterales</taxon>
        <taxon>Paracoccaceae</taxon>
        <taxon>Paracoccus</taxon>
    </lineage>
</organism>
<keyword evidence="3" id="KW-1185">Reference proteome</keyword>
<dbReference type="Pfam" id="PF01844">
    <property type="entry name" value="HNH"/>
    <property type="match status" value="1"/>
</dbReference>
<dbReference type="EMBL" id="QZEV01000046">
    <property type="protein sequence ID" value="RJL03428.1"/>
    <property type="molecule type" value="Genomic_DNA"/>
</dbReference>
<dbReference type="Gene3D" id="1.10.30.50">
    <property type="match status" value="1"/>
</dbReference>
<proteinExistence type="predicted"/>
<keyword evidence="2" id="KW-0255">Endonuclease</keyword>
<dbReference type="InterPro" id="IPR002711">
    <property type="entry name" value="HNH"/>
</dbReference>
<feature type="domain" description="HNH" evidence="1">
    <location>
        <begin position="101"/>
        <end position="143"/>
    </location>
</feature>
<dbReference type="Proteomes" id="UP000285530">
    <property type="component" value="Unassembled WGS sequence"/>
</dbReference>
<gene>
    <name evidence="2" type="ORF">D3P06_10085</name>
</gene>
<evidence type="ECO:0000313" key="3">
    <source>
        <dbReference type="Proteomes" id="UP000285530"/>
    </source>
</evidence>
<keyword evidence="2" id="KW-0378">Hydrolase</keyword>